<feature type="domain" description="PIF1/LRR1 pleckstrin homology" evidence="4">
    <location>
        <begin position="1"/>
        <end position="116"/>
    </location>
</feature>
<dbReference type="InterPro" id="IPR050216">
    <property type="entry name" value="LRR_domain-containing"/>
</dbReference>
<name>A0A8S4RVX3_9NEOP</name>
<dbReference type="PROSITE" id="PS51450">
    <property type="entry name" value="LRR"/>
    <property type="match status" value="1"/>
</dbReference>
<dbReference type="PANTHER" id="PTHR48051">
    <property type="match status" value="1"/>
</dbReference>
<keyword evidence="1" id="KW-0433">Leucine-rich repeat</keyword>
<evidence type="ECO:0000313" key="5">
    <source>
        <dbReference type="EMBL" id="CAH2242414.1"/>
    </source>
</evidence>
<evidence type="ECO:0000256" key="3">
    <source>
        <dbReference type="ARBA" id="ARBA00023242"/>
    </source>
</evidence>
<protein>
    <submittedName>
        <fullName evidence="5">Jg7693 protein</fullName>
    </submittedName>
</protein>
<dbReference type="Gene3D" id="3.80.10.10">
    <property type="entry name" value="Ribonuclease Inhibitor"/>
    <property type="match status" value="2"/>
</dbReference>
<keyword evidence="6" id="KW-1185">Reference proteome</keyword>
<evidence type="ECO:0000259" key="4">
    <source>
        <dbReference type="Pfam" id="PF25344"/>
    </source>
</evidence>
<dbReference type="InterPro" id="IPR032675">
    <property type="entry name" value="LRR_dom_sf"/>
</dbReference>
<dbReference type="InterPro" id="IPR001611">
    <property type="entry name" value="Leu-rich_rpt"/>
</dbReference>
<organism evidence="5 6">
    <name type="scientific">Pararge aegeria aegeria</name>
    <dbReference type="NCBI Taxonomy" id="348720"/>
    <lineage>
        <taxon>Eukaryota</taxon>
        <taxon>Metazoa</taxon>
        <taxon>Ecdysozoa</taxon>
        <taxon>Arthropoda</taxon>
        <taxon>Hexapoda</taxon>
        <taxon>Insecta</taxon>
        <taxon>Pterygota</taxon>
        <taxon>Neoptera</taxon>
        <taxon>Endopterygota</taxon>
        <taxon>Lepidoptera</taxon>
        <taxon>Glossata</taxon>
        <taxon>Ditrysia</taxon>
        <taxon>Papilionoidea</taxon>
        <taxon>Nymphalidae</taxon>
        <taxon>Satyrinae</taxon>
        <taxon>Satyrini</taxon>
        <taxon>Parargina</taxon>
        <taxon>Pararge</taxon>
    </lineage>
</organism>
<evidence type="ECO:0000256" key="1">
    <source>
        <dbReference type="ARBA" id="ARBA00022614"/>
    </source>
</evidence>
<evidence type="ECO:0000256" key="2">
    <source>
        <dbReference type="ARBA" id="ARBA00022737"/>
    </source>
</evidence>
<dbReference type="SUPFAM" id="SSF52058">
    <property type="entry name" value="L domain-like"/>
    <property type="match status" value="1"/>
</dbReference>
<keyword evidence="3" id="KW-0539">Nucleus</keyword>
<dbReference type="Pfam" id="PF12799">
    <property type="entry name" value="LRR_4"/>
    <property type="match status" value="1"/>
</dbReference>
<dbReference type="InterPro" id="IPR003591">
    <property type="entry name" value="Leu-rich_rpt_typical-subtyp"/>
</dbReference>
<evidence type="ECO:0000313" key="6">
    <source>
        <dbReference type="Proteomes" id="UP000838756"/>
    </source>
</evidence>
<dbReference type="OrthoDB" id="17912at2759"/>
<dbReference type="AlphaFoldDB" id="A0A8S4RVX3"/>
<dbReference type="InterPro" id="IPR057437">
    <property type="entry name" value="PIF1/LRR1_PH"/>
</dbReference>
<gene>
    <name evidence="5" type="primary">jg7693</name>
    <name evidence="5" type="ORF">PAEG_LOCUS18737</name>
</gene>
<dbReference type="PANTHER" id="PTHR48051:SF36">
    <property type="entry name" value="CASPASE FAMILY P20 DOMAIN-CONTAINING PROTEIN"/>
    <property type="match status" value="1"/>
</dbReference>
<sequence length="413" mass="47201">MKLHCEVEVINRVHSSLNIRSNAKYLRSTLALGKEPKNVQEYFILHFSSVNKNGTKYKVKCMKQVFVKCLNEGKVTLRFEEPPHDLCIKSEVIQLKSFMRLLKSCITGDTKDLKLSNLSSIGITSKDIAPTKLTINNRSEFPVKGFPRTLKFLYINGLKLCNFRRDILLLNHLTVLDLSNNEIEKIPPEFGRLPNISELYLSNNSLGLNKNSDWQWLLGLKISKKLKLLDLRENKIINLPKDIWKLQNLVTLKIDKNSLYKLPTTLGRITTLRYLSVSENNLRTLPCSLIRCGLEHLDISSNNFKSEADAPKIADYTPWDIYINSLVHIAAKTVLKHKFFYAPNIIPKTLVELLDNSNMCVCGQAVLNDKYYVIKPFELIGFSISRHIVSNFVNKGSSVSVECFFCSPKCFVK</sequence>
<dbReference type="SMART" id="SM00369">
    <property type="entry name" value="LRR_TYP"/>
    <property type="match status" value="3"/>
</dbReference>
<reference evidence="5" key="1">
    <citation type="submission" date="2022-03" db="EMBL/GenBank/DDBJ databases">
        <authorList>
            <person name="Lindestad O."/>
        </authorList>
    </citation>
    <scope>NUCLEOTIDE SEQUENCE</scope>
</reference>
<dbReference type="GO" id="GO:0005737">
    <property type="term" value="C:cytoplasm"/>
    <property type="evidence" value="ECO:0007669"/>
    <property type="project" value="TreeGrafter"/>
</dbReference>
<proteinExistence type="predicted"/>
<dbReference type="Proteomes" id="UP000838756">
    <property type="component" value="Unassembled WGS sequence"/>
</dbReference>
<dbReference type="Pfam" id="PF25344">
    <property type="entry name" value="PH_LRR1"/>
    <property type="match status" value="1"/>
</dbReference>
<dbReference type="SMART" id="SM00364">
    <property type="entry name" value="LRR_BAC"/>
    <property type="match status" value="4"/>
</dbReference>
<keyword evidence="2" id="KW-0677">Repeat</keyword>
<comment type="caution">
    <text evidence="5">The sequence shown here is derived from an EMBL/GenBank/DDBJ whole genome shotgun (WGS) entry which is preliminary data.</text>
</comment>
<accession>A0A8S4RVX3</accession>
<dbReference type="EMBL" id="CAKXAJ010025644">
    <property type="protein sequence ID" value="CAH2242414.1"/>
    <property type="molecule type" value="Genomic_DNA"/>
</dbReference>
<dbReference type="InterPro" id="IPR025875">
    <property type="entry name" value="Leu-rich_rpt_4"/>
</dbReference>